<feature type="domain" description="GGDEF" evidence="3">
    <location>
        <begin position="343"/>
        <end position="476"/>
    </location>
</feature>
<feature type="domain" description="PAC" evidence="1">
    <location>
        <begin position="252"/>
        <end position="304"/>
    </location>
</feature>
<dbReference type="SUPFAM" id="SSF55073">
    <property type="entry name" value="Nucleotide cyclase"/>
    <property type="match status" value="1"/>
</dbReference>
<dbReference type="CDD" id="cd01948">
    <property type="entry name" value="EAL"/>
    <property type="match status" value="1"/>
</dbReference>
<dbReference type="Gene3D" id="3.30.450.40">
    <property type="match status" value="1"/>
</dbReference>
<dbReference type="PROSITE" id="PS50883">
    <property type="entry name" value="EAL"/>
    <property type="match status" value="1"/>
</dbReference>
<dbReference type="PANTHER" id="PTHR44757">
    <property type="entry name" value="DIGUANYLATE CYCLASE DGCP"/>
    <property type="match status" value="1"/>
</dbReference>
<dbReference type="PROSITE" id="PS50113">
    <property type="entry name" value="PAC"/>
    <property type="match status" value="1"/>
</dbReference>
<dbReference type="SUPFAM" id="SSF55785">
    <property type="entry name" value="PYP-like sensor domain (PAS domain)"/>
    <property type="match status" value="1"/>
</dbReference>
<name>A0A1G9U258_9FIRM</name>
<evidence type="ECO:0000259" key="3">
    <source>
        <dbReference type="PROSITE" id="PS50887"/>
    </source>
</evidence>
<reference evidence="4 5" key="1">
    <citation type="submission" date="2016-10" db="EMBL/GenBank/DDBJ databases">
        <authorList>
            <person name="de Groot N.N."/>
        </authorList>
    </citation>
    <scope>NUCLEOTIDE SEQUENCE [LARGE SCALE GENOMIC DNA]</scope>
    <source>
        <strain evidence="4 5">DSM 16981</strain>
    </source>
</reference>
<protein>
    <submittedName>
        <fullName evidence="4">Diguanylate cyclase (GGDEF) domain-containing protein</fullName>
    </submittedName>
</protein>
<dbReference type="InterPro" id="IPR000160">
    <property type="entry name" value="GGDEF_dom"/>
</dbReference>
<dbReference type="Gene3D" id="3.30.450.20">
    <property type="entry name" value="PAS domain"/>
    <property type="match status" value="1"/>
</dbReference>
<dbReference type="RefSeq" id="WP_091648977.1">
    <property type="nucleotide sequence ID" value="NZ_FNHQ01000008.1"/>
</dbReference>
<dbReference type="AlphaFoldDB" id="A0A1G9U258"/>
<dbReference type="Proteomes" id="UP000199309">
    <property type="component" value="Unassembled WGS sequence"/>
</dbReference>
<evidence type="ECO:0000313" key="4">
    <source>
        <dbReference type="EMBL" id="SDM53883.1"/>
    </source>
</evidence>
<dbReference type="Pfam" id="PF08447">
    <property type="entry name" value="PAS_3"/>
    <property type="match status" value="1"/>
</dbReference>
<dbReference type="SMART" id="SM00267">
    <property type="entry name" value="GGDEF"/>
    <property type="match status" value="1"/>
</dbReference>
<dbReference type="InterPro" id="IPR029787">
    <property type="entry name" value="Nucleotide_cyclase"/>
</dbReference>
<dbReference type="InterPro" id="IPR001633">
    <property type="entry name" value="EAL_dom"/>
</dbReference>
<dbReference type="PANTHER" id="PTHR44757:SF2">
    <property type="entry name" value="BIOFILM ARCHITECTURE MAINTENANCE PROTEIN MBAA"/>
    <property type="match status" value="1"/>
</dbReference>
<dbReference type="SUPFAM" id="SSF141868">
    <property type="entry name" value="EAL domain-like"/>
    <property type="match status" value="1"/>
</dbReference>
<dbReference type="InterPro" id="IPR013655">
    <property type="entry name" value="PAS_fold_3"/>
</dbReference>
<dbReference type="InterPro" id="IPR035965">
    <property type="entry name" value="PAS-like_dom_sf"/>
</dbReference>
<dbReference type="PROSITE" id="PS50887">
    <property type="entry name" value="GGDEF"/>
    <property type="match status" value="1"/>
</dbReference>
<dbReference type="SUPFAM" id="SSF55781">
    <property type="entry name" value="GAF domain-like"/>
    <property type="match status" value="1"/>
</dbReference>
<accession>A0A1G9U258</accession>
<dbReference type="SMART" id="SM00052">
    <property type="entry name" value="EAL"/>
    <property type="match status" value="1"/>
</dbReference>
<evidence type="ECO:0000259" key="2">
    <source>
        <dbReference type="PROSITE" id="PS50883"/>
    </source>
</evidence>
<dbReference type="InterPro" id="IPR000700">
    <property type="entry name" value="PAS-assoc_C"/>
</dbReference>
<dbReference type="CDD" id="cd01949">
    <property type="entry name" value="GGDEF"/>
    <property type="match status" value="1"/>
</dbReference>
<proteinExistence type="predicted"/>
<dbReference type="InterPro" id="IPR052155">
    <property type="entry name" value="Biofilm_reg_signaling"/>
</dbReference>
<dbReference type="Pfam" id="PF00563">
    <property type="entry name" value="EAL"/>
    <property type="match status" value="1"/>
</dbReference>
<dbReference type="STRING" id="349095.SAMN05660299_01085"/>
<feature type="domain" description="EAL" evidence="2">
    <location>
        <begin position="485"/>
        <end position="741"/>
    </location>
</feature>
<dbReference type="InterPro" id="IPR043128">
    <property type="entry name" value="Rev_trsase/Diguanyl_cyclase"/>
</dbReference>
<sequence length="749" mass="86934">MTLCLTTTGKARIEYVMEHILSQMAWFCKTEHCFIRVFRNGKLVHRVQLRQSIFQSEAADRLIEPIIQEVHITGKRVVICPYSAETKRIPEYIFDRLQYIAVLPLRYRGQWIGAAGIAFLETMPHLTDNELQLLQKNLDLYAILIGDSFRNFFLYRRVRRIQKIQKKQLQLSQYKLNCFVQKDAAGIWKYNTETDMYNVEEGLFSLHHATMVDQEPSMTFDAYLNTFVYPDDRWKLRQLRKKVLEGQKFDSKKLQYRIVCKDGTVRYVLTQRFLEEKNDRNVVNIYGYTKDITNYVYMEEERQQQQQRIRQMAYYDSLTQLPNRQYLHRWLNQEMKWVRKGKNSGVIFFIDLDNLKMINDAYGHACGDAIIVTTAMRLREVIKTPSFISRVGGDEFVMVLRGIYTYSEMHMIAIKICDAVCRKQKMSGLHFHMTVSMGIAVYPKDGNTTTDILKNADNAMCTAKEAGKDQYKFYTREMQDWALERIYLIGCLHEALQKNELFLVYQPQIDIRNAAIISFEALLRWNSHTQGCIPPAKFIPLAEQSGFIHVVGEWVLQHACCFMRQLLDQGWNGRIDINVSPKQLAAVNFVENTCAVIQKAGISFQHIGFEITESLCIAGIIPLEEAVDKLSQLTALGIHISMDDFGTGYSSLTLLDELPFHTIKLDKSFIDKIETDAHRENFIGSIIHMIHTLDKKVVAEGVETEKQLEHLQHCGCDYIQGYLFSKPLSKEEAFGLLLTGTDACKHRYR</sequence>
<dbReference type="Pfam" id="PF00990">
    <property type="entry name" value="GGDEF"/>
    <property type="match status" value="1"/>
</dbReference>
<dbReference type="Gene3D" id="3.30.70.270">
    <property type="match status" value="1"/>
</dbReference>
<dbReference type="Gene3D" id="3.20.20.450">
    <property type="entry name" value="EAL domain"/>
    <property type="match status" value="1"/>
</dbReference>
<gene>
    <name evidence="4" type="ORF">SAMN05660299_01085</name>
</gene>
<evidence type="ECO:0000313" key="5">
    <source>
        <dbReference type="Proteomes" id="UP000199309"/>
    </source>
</evidence>
<organism evidence="4 5">
    <name type="scientific">Megasphaera paucivorans</name>
    <dbReference type="NCBI Taxonomy" id="349095"/>
    <lineage>
        <taxon>Bacteria</taxon>
        <taxon>Bacillati</taxon>
        <taxon>Bacillota</taxon>
        <taxon>Negativicutes</taxon>
        <taxon>Veillonellales</taxon>
        <taxon>Veillonellaceae</taxon>
        <taxon>Megasphaera</taxon>
    </lineage>
</organism>
<dbReference type="NCBIfam" id="TIGR00254">
    <property type="entry name" value="GGDEF"/>
    <property type="match status" value="1"/>
</dbReference>
<dbReference type="InterPro" id="IPR029016">
    <property type="entry name" value="GAF-like_dom_sf"/>
</dbReference>
<dbReference type="OrthoDB" id="9813903at2"/>
<keyword evidence="5" id="KW-1185">Reference proteome</keyword>
<dbReference type="InterPro" id="IPR035919">
    <property type="entry name" value="EAL_sf"/>
</dbReference>
<dbReference type="EMBL" id="FNHQ01000008">
    <property type="protein sequence ID" value="SDM53883.1"/>
    <property type="molecule type" value="Genomic_DNA"/>
</dbReference>
<evidence type="ECO:0000259" key="1">
    <source>
        <dbReference type="PROSITE" id="PS50113"/>
    </source>
</evidence>